<dbReference type="SUPFAM" id="SSF47741">
    <property type="entry name" value="CO dehydrogenase ISP C-domain like"/>
    <property type="match status" value="1"/>
</dbReference>
<dbReference type="AlphaFoldDB" id="A0A7Y6NQD8"/>
<keyword evidence="1" id="KW-0001">2Fe-2S</keyword>
<comment type="cofactor">
    <cofactor evidence="6">
        <name>[2Fe-2S] cluster</name>
        <dbReference type="ChEBI" id="CHEBI:190135"/>
    </cofactor>
</comment>
<keyword evidence="2" id="KW-0479">Metal-binding</keyword>
<evidence type="ECO:0000259" key="8">
    <source>
        <dbReference type="PROSITE" id="PS51085"/>
    </source>
</evidence>
<dbReference type="PANTHER" id="PTHR44379">
    <property type="entry name" value="OXIDOREDUCTASE WITH IRON-SULFUR SUBUNIT"/>
    <property type="match status" value="1"/>
</dbReference>
<dbReference type="Pfam" id="PF00111">
    <property type="entry name" value="Fer2"/>
    <property type="match status" value="1"/>
</dbReference>
<dbReference type="InterPro" id="IPR012675">
    <property type="entry name" value="Beta-grasp_dom_sf"/>
</dbReference>
<keyword evidence="3" id="KW-0560">Oxidoreductase</keyword>
<evidence type="ECO:0000256" key="7">
    <source>
        <dbReference type="SAM" id="MobiDB-lite"/>
    </source>
</evidence>
<name>A0A7Y6NQD8_9BURK</name>
<dbReference type="GO" id="GO:0051537">
    <property type="term" value="F:2 iron, 2 sulfur cluster binding"/>
    <property type="evidence" value="ECO:0007669"/>
    <property type="project" value="UniProtKB-KW"/>
</dbReference>
<dbReference type="CDD" id="cd00207">
    <property type="entry name" value="fer2"/>
    <property type="match status" value="1"/>
</dbReference>
<keyword evidence="5" id="KW-0411">Iron-sulfur</keyword>
<dbReference type="InterPro" id="IPR051452">
    <property type="entry name" value="Diverse_Oxidoreductases"/>
</dbReference>
<comment type="caution">
    <text evidence="9">The sequence shown here is derived from an EMBL/GenBank/DDBJ whole genome shotgun (WGS) entry which is preliminary data.</text>
</comment>
<feature type="compositionally biased region" description="Polar residues" evidence="7">
    <location>
        <begin position="171"/>
        <end position="181"/>
    </location>
</feature>
<dbReference type="InterPro" id="IPR002888">
    <property type="entry name" value="2Fe-2S-bd"/>
</dbReference>
<evidence type="ECO:0000256" key="5">
    <source>
        <dbReference type="ARBA" id="ARBA00023014"/>
    </source>
</evidence>
<sequence length="181" mass="19205">MSSLVNIEIKVNGVVRQRAVEPRTTLVDFIREQLGLTGTHVGCEHGICGACSVMLDGDPVRSCCMFAVQADGSEVTTVEGLAPRGCLSKIQDAFCETHALQCGYCTPGMLVACHALVEKTPQPNEDQIRDAIGGNICRCTGYQQIVDAVKLATTPGYEPKGNPVARAADPGNTSIRGEQRG</sequence>
<dbReference type="InterPro" id="IPR006058">
    <property type="entry name" value="2Fe2S_fd_BS"/>
</dbReference>
<keyword evidence="10" id="KW-1185">Reference proteome</keyword>
<dbReference type="SUPFAM" id="SSF54292">
    <property type="entry name" value="2Fe-2S ferredoxin-like"/>
    <property type="match status" value="1"/>
</dbReference>
<evidence type="ECO:0000313" key="9">
    <source>
        <dbReference type="EMBL" id="NUZ07297.1"/>
    </source>
</evidence>
<gene>
    <name evidence="9" type="ORF">HQN59_16160</name>
</gene>
<dbReference type="PROSITE" id="PS51085">
    <property type="entry name" value="2FE2S_FER_2"/>
    <property type="match status" value="1"/>
</dbReference>
<protein>
    <submittedName>
        <fullName evidence="9">(2Fe-2S)-binding protein</fullName>
    </submittedName>
</protein>
<dbReference type="Gene3D" id="1.10.150.120">
    <property type="entry name" value="[2Fe-2S]-binding domain"/>
    <property type="match status" value="1"/>
</dbReference>
<evidence type="ECO:0000313" key="10">
    <source>
        <dbReference type="Proteomes" id="UP000529637"/>
    </source>
</evidence>
<organism evidence="9 10">
    <name type="scientific">Piscinibacter koreensis</name>
    <dbReference type="NCBI Taxonomy" id="2742824"/>
    <lineage>
        <taxon>Bacteria</taxon>
        <taxon>Pseudomonadati</taxon>
        <taxon>Pseudomonadota</taxon>
        <taxon>Betaproteobacteria</taxon>
        <taxon>Burkholderiales</taxon>
        <taxon>Sphaerotilaceae</taxon>
        <taxon>Piscinibacter</taxon>
    </lineage>
</organism>
<accession>A0A7Y6NQD8</accession>
<dbReference type="InterPro" id="IPR036884">
    <property type="entry name" value="2Fe-2S-bd_dom_sf"/>
</dbReference>
<dbReference type="PROSITE" id="PS00197">
    <property type="entry name" value="2FE2S_FER_1"/>
    <property type="match status" value="1"/>
</dbReference>
<evidence type="ECO:0000256" key="1">
    <source>
        <dbReference type="ARBA" id="ARBA00022714"/>
    </source>
</evidence>
<evidence type="ECO:0000256" key="3">
    <source>
        <dbReference type="ARBA" id="ARBA00023002"/>
    </source>
</evidence>
<dbReference type="EMBL" id="JABWMJ010000007">
    <property type="protein sequence ID" value="NUZ07297.1"/>
    <property type="molecule type" value="Genomic_DNA"/>
</dbReference>
<feature type="region of interest" description="Disordered" evidence="7">
    <location>
        <begin position="157"/>
        <end position="181"/>
    </location>
</feature>
<proteinExistence type="predicted"/>
<evidence type="ECO:0000256" key="2">
    <source>
        <dbReference type="ARBA" id="ARBA00022723"/>
    </source>
</evidence>
<dbReference type="Gene3D" id="3.10.20.30">
    <property type="match status" value="1"/>
</dbReference>
<dbReference type="Proteomes" id="UP000529637">
    <property type="component" value="Unassembled WGS sequence"/>
</dbReference>
<evidence type="ECO:0000256" key="4">
    <source>
        <dbReference type="ARBA" id="ARBA00023004"/>
    </source>
</evidence>
<dbReference type="PANTHER" id="PTHR44379:SF8">
    <property type="entry name" value="XANTHINE DEHYDROGENASE IRON-SULFUR-BINDING SUBUNIT XDHC-RELATED"/>
    <property type="match status" value="1"/>
</dbReference>
<dbReference type="RefSeq" id="WP_176070142.1">
    <property type="nucleotide sequence ID" value="NZ_JABWMJ010000007.1"/>
</dbReference>
<keyword evidence="4" id="KW-0408">Iron</keyword>
<dbReference type="FunFam" id="1.10.150.120:FF:000003">
    <property type="entry name" value="Carbon monoxide dehydrogenase, small subunit"/>
    <property type="match status" value="1"/>
</dbReference>
<dbReference type="InterPro" id="IPR001041">
    <property type="entry name" value="2Fe-2S_ferredoxin-type"/>
</dbReference>
<evidence type="ECO:0000256" key="6">
    <source>
        <dbReference type="ARBA" id="ARBA00034078"/>
    </source>
</evidence>
<dbReference type="GO" id="GO:0016491">
    <property type="term" value="F:oxidoreductase activity"/>
    <property type="evidence" value="ECO:0007669"/>
    <property type="project" value="UniProtKB-KW"/>
</dbReference>
<reference evidence="9 10" key="1">
    <citation type="submission" date="2020-06" db="EMBL/GenBank/DDBJ databases">
        <title>Schlegella sp. ID0723 isolated from air conditioner.</title>
        <authorList>
            <person name="Kim D.Y."/>
            <person name="Kim D.-U."/>
        </authorList>
    </citation>
    <scope>NUCLEOTIDE SEQUENCE [LARGE SCALE GENOMIC DNA]</scope>
    <source>
        <strain evidence="9 10">ID0723</strain>
    </source>
</reference>
<dbReference type="FunFam" id="3.10.20.30:FF:000020">
    <property type="entry name" value="Xanthine dehydrogenase iron-sulfur subunit"/>
    <property type="match status" value="1"/>
</dbReference>
<dbReference type="Pfam" id="PF01799">
    <property type="entry name" value="Fer2_2"/>
    <property type="match status" value="1"/>
</dbReference>
<feature type="domain" description="2Fe-2S ferredoxin-type" evidence="8">
    <location>
        <begin position="5"/>
        <end position="81"/>
    </location>
</feature>
<dbReference type="GO" id="GO:0046872">
    <property type="term" value="F:metal ion binding"/>
    <property type="evidence" value="ECO:0007669"/>
    <property type="project" value="UniProtKB-KW"/>
</dbReference>
<dbReference type="InterPro" id="IPR036010">
    <property type="entry name" value="2Fe-2S_ferredoxin-like_sf"/>
</dbReference>